<sequence>MKMDPPSLCVLQTLLVLTLLPPAAPAPCPRPCSCPQPTELHCTFRSLFTIPAAVPKHVERMNLGFNSINKITNKSLVGLRKLELLMVHGNDIHNLPDGALRDLNSLQMLKLSYNKLTEINRHTLQGLWSLARLHLDHNRLEFIHPDSFQGLTSLRLLQLEGNQLQQLHPATFTTFTLMGHFHISTLKHLYLSDNGLMSLPSRLVATMPQLENLYLHGNPWTCDCNMRWIYDWDKTSLGVLKCKKDRALPGGQLCPMCSSPRHLQRKEIHLMENLACSGPVISSPHRTMPPESVDSEVLPREDFKEPFGNISLGLSDEHGNEVDLECGIGQPRELNKISWEQVSHFHLASNITLSVDLECPVDREKYERLWRLIAYYSSVPAHLQRGIMLSENPHPTYVYRQDSEKDALYYTGVKVNMMAQPAWLMRTSLDIQLNRLQSSAKTVKLILSTDLSETVEAELVQRQRRTWVMIESTNTTSKALSAVLGKPSQMYCSVHSSGQPVIQWMLPDGSKVKAPYSRPDNGMSVSSDGRLVIKAVSHTDAGIYYCIARVHGDFAVLPFHLTVQESSSPPPGEDTSISPIEGFAGNSVSLPCVASGAPDAEINWILPSSNIVSFQANSSRVVVFSNGTLHIPQTQLLDSGYYKCIAINQHGVDTLATKITIVRRTGLIRPLRRFPARPQSASGVNTQIKVPTEDTEEASGDMEVIQEEPPVSRLDPLRRRIPAGVAPGRRGMHPSRNMWRRPPVLRKPTGSRFEDRKVTVDNRRRINMSKSKIDPEKWADILAKIRDRNAQNTVTPLPVQHTTETKATQQTTLSQETIEGSSDGVTMQEKDSQNYFTTPRAPIQQTQLQATRHYTQGKDTHVTSMTSVSQHTHNIHATTEPYTTQSTYSVQHTTHDTNLDLHTSSNSVFFLPQTTSVPLHAVTFWQASPNIAGSSGTFSLQENHSTKTDVDGDQTADWSKASERSENADRHNAVASSNNDREAFFRGSQIIPSANPNESVTSQEENGKYLSETTTASQLHTQSKETTLHELQPEALLTTASPTTTFVPSTVGGSEGESHLRQPNSRRRNGGRKRKPNRRRQKLNKPNQFTATTPSVAPLATAKTTASTELKIKPSEVTTVDFSTTVPFSGSQVASSGSLSHKDSTVSRHDHEAAIEPYSLPASPSETKDSHLPPAKPQLESTSVAPSFPATSPGVGHGKTSSQTALSESASPPERFDMLTSTVQQRFQDLPPVNPSEETHSGSQSDNTFDGVHIVTQVETDVQENQSSYQYTPTETGGKMLLKESGIDFSPLPSSSSAAASFPENTITTTFGYTSNGLILIPSTLDYSETGKVTTKSPENLYHDPGQNETTSSGSEVDQNPTENENIEVDALVTDTIKTTPPSALSSRPDILMSFRVSPHVTQLGTSSTSPKMNTSLGASTQEAPGITVTQSEVKTKPITTTSEPKRTANLHPATQPPDHKQASQNPIFPAMELPSRYLVEQTPTPAPTVYASNPSKDRLLTSTRDASREDQLPGRESIPRGKPRITKNNFQTFTVKAETDAQLPCEAQGEPMPFLSWTKVASGASIAQNTRVLRFEVHPNGTLIIRNTQLVDAGQYLCTVQNQYGIDKMVVNLVVLSQHPRVLQPRHRDITVHLGDKVDLECKVEGHPEPQVTWVLPNLVHMDAAVGFSIQQRVTVMNNGTLRISQASYTDRGIYKCIASSPAGADTVSVRLYVSALPPVIKQTQHENTTLPEGTTAYIHCTATGAPQPAVHWITPDGVQLTASQLVTGQNLIVFPNGTLYIRALGPRNAGRYECSASNIVASSRRTVILSIRRNPSSTKASITSSSPQRTDVIYGDRLLLNCVATGEPEPRIIWRTPSKKLVDAQYSFDPRIKVYSNGTITVRSVTNTDSGDYLCVARNKMGDDYVPLRVNVLTRPAKIEQKQQRSRQEVVYGGDLKVDCVASGLPNPEISWALPDGTMVNPVKQRNTISMGRSRRYVVFDNGTLFFNDVGMPEEGDYTCYAENQLGKDEMKVRVKVKVATSPPQIQGKDQQTARVFYGETVTIRCYAKGEPRPTITWISPTNKVISPALDKYQVLDDGTLVVQKAQRFDGGNYTCMARNNAGQDHKVTKLEVLVTPPVINGLRGTANAIKVTAVQDQQKLVDCLAKGTPSPRIMWVLPGNVILPAPYYSNRMAVHQNGTLEIRSPKITDSGQLACIARNEGGEVRLVVNLDVKKVVKRPQIRGSKTDSLSLTVGNDMTLNCSYEGLTLPHVTWILPSGTPLRSGARFSKFFHRLDGSLIISNPSIAEVGMYRCLGHTSGGPVERTVTLSPGRKAEINNRYNSPVSVMNGETLLLHCQTVGEPLRLAWTLPSGVVLNRPQRAGRYAILPNGTLAIHQVSIYDRGAYVCRAANEYGSSLLSVSVTVIAYPPRITNGPPSVTYAKRGVAVQLNCVATGIPKVEVAWETPGKARLAVSGQPRLFGNKYIHPQGSLIIQNPTQRDAGIYRCTARNAIGIDSKATFLNVF</sequence>
<dbReference type="InterPro" id="IPR013783">
    <property type="entry name" value="Ig-like_fold"/>
</dbReference>
<feature type="domain" description="Ig-like" evidence="13">
    <location>
        <begin position="2412"/>
        <end position="2505"/>
    </location>
</feature>
<dbReference type="InterPro" id="IPR000483">
    <property type="entry name" value="Cys-rich_flank_reg_C"/>
</dbReference>
<evidence type="ECO:0000256" key="11">
    <source>
        <dbReference type="SAM" id="MobiDB-lite"/>
    </source>
</evidence>
<dbReference type="InterPro" id="IPR003599">
    <property type="entry name" value="Ig_sub"/>
</dbReference>
<dbReference type="SMART" id="SM00409">
    <property type="entry name" value="IG"/>
    <property type="match status" value="12"/>
</dbReference>
<name>A0A3B5B8K2_9TELE</name>
<evidence type="ECO:0000256" key="1">
    <source>
        <dbReference type="ARBA" id="ARBA00004167"/>
    </source>
</evidence>
<feature type="signal peptide" evidence="12">
    <location>
        <begin position="1"/>
        <end position="25"/>
    </location>
</feature>
<feature type="region of interest" description="Disordered" evidence="11">
    <location>
        <begin position="988"/>
        <end position="1007"/>
    </location>
</feature>
<dbReference type="PANTHER" id="PTHR45842:SF25">
    <property type="entry name" value="CARBOXYPEPTIDASE N SUBUNIT 2-LIKE"/>
    <property type="match status" value="1"/>
</dbReference>
<dbReference type="GeneTree" id="ENSGT00940000159942"/>
<feature type="domain" description="Ig-like" evidence="13">
    <location>
        <begin position="1524"/>
        <end position="1618"/>
    </location>
</feature>
<feature type="domain" description="Ig-like" evidence="13">
    <location>
        <begin position="2313"/>
        <end position="2406"/>
    </location>
</feature>
<evidence type="ECO:0000256" key="9">
    <source>
        <dbReference type="ARBA" id="ARBA00023180"/>
    </source>
</evidence>
<feature type="compositionally biased region" description="Polar residues" evidence="11">
    <location>
        <begin position="1040"/>
        <end position="1052"/>
    </location>
</feature>
<dbReference type="FunFam" id="2.60.40.10:FF:001306">
    <property type="entry name" value="Matrix remodeling associated 5"/>
    <property type="match status" value="1"/>
</dbReference>
<keyword evidence="5" id="KW-0677">Repeat</keyword>
<keyword evidence="8" id="KW-1015">Disulfide bond</keyword>
<reference evidence="14" key="1">
    <citation type="submission" date="2023-09" db="UniProtKB">
        <authorList>
            <consortium name="Ensembl"/>
        </authorList>
    </citation>
    <scope>IDENTIFICATION</scope>
</reference>
<feature type="compositionally biased region" description="Polar residues" evidence="11">
    <location>
        <begin position="1402"/>
        <end position="1443"/>
    </location>
</feature>
<evidence type="ECO:0000256" key="10">
    <source>
        <dbReference type="ARBA" id="ARBA00023319"/>
    </source>
</evidence>
<feature type="domain" description="Ig-like" evidence="13">
    <location>
        <begin position="471"/>
        <end position="548"/>
    </location>
</feature>
<dbReference type="InterPro" id="IPR007110">
    <property type="entry name" value="Ig-like_dom"/>
</dbReference>
<feature type="region of interest" description="Disordered" evidence="11">
    <location>
        <begin position="723"/>
        <end position="749"/>
    </location>
</feature>
<feature type="compositionally biased region" description="Basic residues" evidence="11">
    <location>
        <begin position="1064"/>
        <end position="1083"/>
    </location>
</feature>
<keyword evidence="2" id="KW-0433">Leucine-rich repeat</keyword>
<feature type="domain" description="Ig-like" evidence="13">
    <location>
        <begin position="2222"/>
        <end position="2312"/>
    </location>
</feature>
<feature type="compositionally biased region" description="Basic and acidic residues" evidence="11">
    <location>
        <begin position="1140"/>
        <end position="1154"/>
    </location>
</feature>
<dbReference type="InterPro" id="IPR013098">
    <property type="entry name" value="Ig_I-set"/>
</dbReference>
<feature type="domain" description="Ig-like" evidence="13">
    <location>
        <begin position="1817"/>
        <end position="1913"/>
    </location>
</feature>
<feature type="region of interest" description="Disordered" evidence="11">
    <location>
        <begin position="1229"/>
        <end position="1248"/>
    </location>
</feature>
<evidence type="ECO:0000256" key="2">
    <source>
        <dbReference type="ARBA" id="ARBA00022614"/>
    </source>
</evidence>
<feature type="domain" description="Ig-like" evidence="13">
    <location>
        <begin position="1918"/>
        <end position="2020"/>
    </location>
</feature>
<keyword evidence="6" id="KW-1133">Transmembrane helix</keyword>
<evidence type="ECO:0000256" key="6">
    <source>
        <dbReference type="ARBA" id="ARBA00022989"/>
    </source>
</evidence>
<dbReference type="PROSITE" id="PS50835">
    <property type="entry name" value="IG_LIKE"/>
    <property type="match status" value="12"/>
</dbReference>
<dbReference type="SUPFAM" id="SSF48726">
    <property type="entry name" value="Immunoglobulin"/>
    <property type="match status" value="12"/>
</dbReference>
<feature type="compositionally biased region" description="Low complexity" evidence="11">
    <location>
        <begin position="1129"/>
        <end position="1139"/>
    </location>
</feature>
<evidence type="ECO:0000256" key="5">
    <source>
        <dbReference type="ARBA" id="ARBA00022737"/>
    </source>
</evidence>
<dbReference type="SMART" id="SM00082">
    <property type="entry name" value="LRRCT"/>
    <property type="match status" value="1"/>
</dbReference>
<protein>
    <submittedName>
        <fullName evidence="14">Immunoglobulin superfamily member 10-like</fullName>
    </submittedName>
</protein>
<dbReference type="SUPFAM" id="SSF52058">
    <property type="entry name" value="L domain-like"/>
    <property type="match status" value="1"/>
</dbReference>
<feature type="compositionally biased region" description="Basic and acidic residues" evidence="11">
    <location>
        <begin position="1496"/>
        <end position="1520"/>
    </location>
</feature>
<keyword evidence="7" id="KW-0472">Membrane</keyword>
<dbReference type="InterPro" id="IPR001611">
    <property type="entry name" value="Leu-rich_rpt"/>
</dbReference>
<feature type="region of interest" description="Disordered" evidence="11">
    <location>
        <begin position="1127"/>
        <end position="1213"/>
    </location>
</feature>
<dbReference type="SMART" id="SM00408">
    <property type="entry name" value="IGc2"/>
    <property type="match status" value="12"/>
</dbReference>
<feature type="domain" description="Ig-like" evidence="13">
    <location>
        <begin position="1621"/>
        <end position="1716"/>
    </location>
</feature>
<keyword evidence="3" id="KW-0812">Transmembrane</keyword>
<feature type="domain" description="Ig-like" evidence="13">
    <location>
        <begin position="2026"/>
        <end position="2111"/>
    </location>
</feature>
<dbReference type="PANTHER" id="PTHR45842">
    <property type="entry name" value="SYNAPTIC ADHESION-LIKE MOLECULE SALM"/>
    <property type="match status" value="1"/>
</dbReference>
<dbReference type="InterPro" id="IPR032675">
    <property type="entry name" value="LRR_dom_sf"/>
</dbReference>
<dbReference type="InterPro" id="IPR003598">
    <property type="entry name" value="Ig_sub2"/>
</dbReference>
<evidence type="ECO:0000313" key="14">
    <source>
        <dbReference type="Ensembl" id="ENSSPAP00000029410.1"/>
    </source>
</evidence>
<proteinExistence type="predicted"/>
<dbReference type="InterPro" id="IPR036179">
    <property type="entry name" value="Ig-like_dom_sf"/>
</dbReference>
<feature type="region of interest" description="Disordered" evidence="11">
    <location>
        <begin position="1402"/>
        <end position="1466"/>
    </location>
</feature>
<dbReference type="GO" id="GO:0016020">
    <property type="term" value="C:membrane"/>
    <property type="evidence" value="ECO:0007669"/>
    <property type="project" value="UniProtKB-SubCell"/>
</dbReference>
<feature type="compositionally biased region" description="Polar residues" evidence="11">
    <location>
        <begin position="1347"/>
        <end position="1362"/>
    </location>
</feature>
<keyword evidence="9" id="KW-0325">Glycoprotein</keyword>
<feature type="region of interest" description="Disordered" evidence="11">
    <location>
        <begin position="1485"/>
        <end position="1526"/>
    </location>
</feature>
<dbReference type="FunFam" id="2.60.40.10:FF:001377">
    <property type="entry name" value="Matrix remodeling associated 5"/>
    <property type="match status" value="1"/>
</dbReference>
<evidence type="ECO:0000256" key="7">
    <source>
        <dbReference type="ARBA" id="ARBA00023136"/>
    </source>
</evidence>
<evidence type="ECO:0000259" key="13">
    <source>
        <dbReference type="PROSITE" id="PS50835"/>
    </source>
</evidence>
<keyword evidence="10" id="KW-0393">Immunoglobulin domain</keyword>
<dbReference type="Pfam" id="PF07679">
    <property type="entry name" value="I-set"/>
    <property type="match status" value="6"/>
</dbReference>
<dbReference type="Ensembl" id="ENSSPAT00000029879.1">
    <property type="protein sequence ID" value="ENSSPAP00000029410.1"/>
    <property type="gene ID" value="ENSSPAG00000022115.1"/>
</dbReference>
<dbReference type="FunFam" id="2.60.40.10:FF:000063">
    <property type="entry name" value="neural cell adhesion molecule L1"/>
    <property type="match status" value="1"/>
</dbReference>
<evidence type="ECO:0000256" key="3">
    <source>
        <dbReference type="ARBA" id="ARBA00022692"/>
    </source>
</evidence>
<feature type="domain" description="Ig-like" evidence="13">
    <location>
        <begin position="1719"/>
        <end position="1812"/>
    </location>
</feature>
<dbReference type="InterPro" id="IPR003591">
    <property type="entry name" value="Leu-rich_rpt_typical-subtyp"/>
</dbReference>
<dbReference type="Pfam" id="PF13927">
    <property type="entry name" value="Ig_3"/>
    <property type="match status" value="6"/>
</dbReference>
<dbReference type="FunFam" id="2.60.40.10:FF:000621">
    <property type="entry name" value="Immunoglobulin superfamily member 10"/>
    <property type="match status" value="1"/>
</dbReference>
<feature type="compositionally biased region" description="Polar residues" evidence="11">
    <location>
        <begin position="990"/>
        <end position="1004"/>
    </location>
</feature>
<gene>
    <name evidence="14" type="primary">MXRA5</name>
</gene>
<dbReference type="Gene3D" id="2.60.40.10">
    <property type="entry name" value="Immunoglobulins"/>
    <property type="match status" value="12"/>
</dbReference>
<evidence type="ECO:0000256" key="4">
    <source>
        <dbReference type="ARBA" id="ARBA00022729"/>
    </source>
</evidence>
<dbReference type="Pfam" id="PF13855">
    <property type="entry name" value="LRR_8"/>
    <property type="match status" value="1"/>
</dbReference>
<evidence type="ECO:0000256" key="12">
    <source>
        <dbReference type="SAM" id="SignalP"/>
    </source>
</evidence>
<dbReference type="InterPro" id="IPR050467">
    <property type="entry name" value="LRFN"/>
</dbReference>
<dbReference type="OrthoDB" id="10062932at2759"/>
<organism evidence="14">
    <name type="scientific">Stegastes partitus</name>
    <name type="common">bicolor damselfish</name>
    <dbReference type="NCBI Taxonomy" id="144197"/>
    <lineage>
        <taxon>Eukaryota</taxon>
        <taxon>Metazoa</taxon>
        <taxon>Chordata</taxon>
        <taxon>Craniata</taxon>
        <taxon>Vertebrata</taxon>
        <taxon>Euteleostomi</taxon>
        <taxon>Actinopterygii</taxon>
        <taxon>Neopterygii</taxon>
        <taxon>Teleostei</taxon>
        <taxon>Neoteleostei</taxon>
        <taxon>Acanthomorphata</taxon>
        <taxon>Ovalentaria</taxon>
        <taxon>Pomacentridae</taxon>
        <taxon>Stegastes</taxon>
    </lineage>
</organism>
<dbReference type="FunFam" id="2.60.40.10:FF:000076">
    <property type="entry name" value="Leucine-rich repeat and Ig domain-containing 4"/>
    <property type="match status" value="2"/>
</dbReference>
<feature type="region of interest" description="Disordered" evidence="11">
    <location>
        <begin position="1330"/>
        <end position="1362"/>
    </location>
</feature>
<feature type="compositionally biased region" description="Polar residues" evidence="11">
    <location>
        <begin position="1199"/>
        <end position="1210"/>
    </location>
</feature>
<dbReference type="CDD" id="cd00096">
    <property type="entry name" value="Ig"/>
    <property type="match status" value="4"/>
</dbReference>
<feature type="domain" description="Ig-like" evidence="13">
    <location>
        <begin position="2119"/>
        <end position="2212"/>
    </location>
</feature>
<dbReference type="Gene3D" id="3.80.10.10">
    <property type="entry name" value="Ribonuclease Inhibitor"/>
    <property type="match status" value="2"/>
</dbReference>
<dbReference type="SMART" id="SM00369">
    <property type="entry name" value="LRR_TYP"/>
    <property type="match status" value="5"/>
</dbReference>
<dbReference type="STRING" id="144197.ENSSPAP00000029410"/>
<feature type="region of interest" description="Disordered" evidence="11">
    <location>
        <begin position="936"/>
        <end position="981"/>
    </location>
</feature>
<feature type="domain" description="Ig-like" evidence="13">
    <location>
        <begin position="570"/>
        <end position="660"/>
    </location>
</feature>
<keyword evidence="4 12" id="KW-0732">Signal</keyword>
<comment type="subcellular location">
    <subcellularLocation>
        <location evidence="1">Membrane</location>
        <topology evidence="1">Single-pass membrane protein</topology>
    </subcellularLocation>
</comment>
<evidence type="ECO:0000256" key="8">
    <source>
        <dbReference type="ARBA" id="ARBA00023157"/>
    </source>
</evidence>
<feature type="region of interest" description="Disordered" evidence="11">
    <location>
        <begin position="1040"/>
        <end position="1094"/>
    </location>
</feature>
<feature type="compositionally biased region" description="Basic and acidic residues" evidence="11">
    <location>
        <begin position="960"/>
        <end position="972"/>
    </location>
</feature>
<feature type="chain" id="PRO_5017346278" evidence="12">
    <location>
        <begin position="26"/>
        <end position="2507"/>
    </location>
</feature>
<accession>A0A3B5B8K2</accession>